<dbReference type="EMBL" id="LR134201">
    <property type="protein sequence ID" value="VEB97518.1"/>
    <property type="molecule type" value="Genomic_DNA"/>
</dbReference>
<accession>A0A447V2H7</accession>
<dbReference type="Proteomes" id="UP000274122">
    <property type="component" value="Chromosome"/>
</dbReference>
<sequence length="89" mass="10458">MNKFIGKGGHHSFRIFHIMQHHKVKVCFGDIFSQKAICLFAFSSDIFYEFEKRGLALQTKEKTHRSGFLGHLKLRNNQHLSGIYFIWMA</sequence>
<evidence type="ECO:0000313" key="1">
    <source>
        <dbReference type="EMBL" id="VEB97518.1"/>
    </source>
</evidence>
<gene>
    <name evidence="1" type="ORF">NCTC11466_02202</name>
</gene>
<dbReference type="KEGG" id="clap:NCTC11466_02202"/>
<keyword evidence="2" id="KW-1185">Reference proteome</keyword>
<name>A0A447V2H7_9ENTR</name>
<reference evidence="1 2" key="1">
    <citation type="submission" date="2018-12" db="EMBL/GenBank/DDBJ databases">
        <authorList>
            <consortium name="Pathogen Informatics"/>
        </authorList>
    </citation>
    <scope>NUCLEOTIDE SEQUENCE [LARGE SCALE GENOMIC DNA]</scope>
    <source>
        <strain evidence="1 2">NCTC11466</strain>
    </source>
</reference>
<dbReference type="AlphaFoldDB" id="A0A447V2H7"/>
<organism evidence="1 2">
    <name type="scientific">Cedecea lapagei</name>
    <dbReference type="NCBI Taxonomy" id="158823"/>
    <lineage>
        <taxon>Bacteria</taxon>
        <taxon>Pseudomonadati</taxon>
        <taxon>Pseudomonadota</taxon>
        <taxon>Gammaproteobacteria</taxon>
        <taxon>Enterobacterales</taxon>
        <taxon>Enterobacteriaceae</taxon>
        <taxon>Cedecea</taxon>
    </lineage>
</organism>
<proteinExistence type="predicted"/>
<evidence type="ECO:0000313" key="2">
    <source>
        <dbReference type="Proteomes" id="UP000274122"/>
    </source>
</evidence>
<protein>
    <submittedName>
        <fullName evidence="1">Uncharacterized protein</fullName>
    </submittedName>
</protein>